<dbReference type="InterPro" id="IPR000953">
    <property type="entry name" value="Chromo/chromo_shadow_dom"/>
</dbReference>
<reference evidence="5" key="1">
    <citation type="submission" date="2021-06" db="EMBL/GenBank/DDBJ databases">
        <authorList>
            <person name="Kallberg Y."/>
            <person name="Tangrot J."/>
            <person name="Rosling A."/>
        </authorList>
    </citation>
    <scope>NUCLEOTIDE SEQUENCE</scope>
    <source>
        <strain evidence="5">CL551</strain>
    </source>
</reference>
<dbReference type="Gene3D" id="2.40.50.40">
    <property type="match status" value="1"/>
</dbReference>
<name>A0A9N9G164_9GLOM</name>
<organism evidence="5 6">
    <name type="scientific">Acaulospora morrowiae</name>
    <dbReference type="NCBI Taxonomy" id="94023"/>
    <lineage>
        <taxon>Eukaryota</taxon>
        <taxon>Fungi</taxon>
        <taxon>Fungi incertae sedis</taxon>
        <taxon>Mucoromycota</taxon>
        <taxon>Glomeromycotina</taxon>
        <taxon>Glomeromycetes</taxon>
        <taxon>Diversisporales</taxon>
        <taxon>Acaulosporaceae</taxon>
        <taxon>Acaulospora</taxon>
    </lineage>
</organism>
<accession>A0A9N9G164</accession>
<evidence type="ECO:0000256" key="2">
    <source>
        <dbReference type="ARBA" id="ARBA00023242"/>
    </source>
</evidence>
<dbReference type="OrthoDB" id="433924at2759"/>
<comment type="subcellular location">
    <subcellularLocation>
        <location evidence="1">Nucleus</location>
    </subcellularLocation>
</comment>
<dbReference type="Proteomes" id="UP000789342">
    <property type="component" value="Unassembled WGS sequence"/>
</dbReference>
<dbReference type="InterPro" id="IPR023780">
    <property type="entry name" value="Chromo_domain"/>
</dbReference>
<dbReference type="CDD" id="cd00024">
    <property type="entry name" value="CD_CSD"/>
    <property type="match status" value="1"/>
</dbReference>
<proteinExistence type="predicted"/>
<evidence type="ECO:0000256" key="3">
    <source>
        <dbReference type="SAM" id="MobiDB-lite"/>
    </source>
</evidence>
<dbReference type="PANTHER" id="PTHR22812">
    <property type="entry name" value="CHROMOBOX PROTEIN"/>
    <property type="match status" value="1"/>
</dbReference>
<dbReference type="GO" id="GO:0005634">
    <property type="term" value="C:nucleus"/>
    <property type="evidence" value="ECO:0007669"/>
    <property type="project" value="UniProtKB-SubCell"/>
</dbReference>
<keyword evidence="2" id="KW-0539">Nucleus</keyword>
<evidence type="ECO:0000259" key="4">
    <source>
        <dbReference type="PROSITE" id="PS50013"/>
    </source>
</evidence>
<evidence type="ECO:0000256" key="1">
    <source>
        <dbReference type="ARBA" id="ARBA00004123"/>
    </source>
</evidence>
<protein>
    <submittedName>
        <fullName evidence="5">5873_t:CDS:1</fullName>
    </submittedName>
</protein>
<gene>
    <name evidence="5" type="ORF">AMORRO_LOCUS6421</name>
</gene>
<feature type="domain" description="Chromo" evidence="4">
    <location>
        <begin position="56"/>
        <end position="103"/>
    </location>
</feature>
<dbReference type="Pfam" id="PF00385">
    <property type="entry name" value="Chromo"/>
    <property type="match status" value="1"/>
</dbReference>
<dbReference type="SMART" id="SM00298">
    <property type="entry name" value="CHROMO"/>
    <property type="match status" value="1"/>
</dbReference>
<keyword evidence="6" id="KW-1185">Reference proteome</keyword>
<dbReference type="SUPFAM" id="SSF54160">
    <property type="entry name" value="Chromo domain-like"/>
    <property type="match status" value="1"/>
</dbReference>
<comment type="caution">
    <text evidence="5">The sequence shown here is derived from an EMBL/GenBank/DDBJ whole genome shotgun (WGS) entry which is preliminary data.</text>
</comment>
<evidence type="ECO:0000313" key="5">
    <source>
        <dbReference type="EMBL" id="CAG8570044.1"/>
    </source>
</evidence>
<evidence type="ECO:0000313" key="6">
    <source>
        <dbReference type="Proteomes" id="UP000789342"/>
    </source>
</evidence>
<feature type="region of interest" description="Disordered" evidence="3">
    <location>
        <begin position="1"/>
        <end position="32"/>
    </location>
</feature>
<sequence length="184" mass="21503">MSYEEGGRARRQSTPDLKWEDQGDISNKDDDEWVENEIEEMEEMEEMDDEDEPERYEVESVMSRKIEEGKEKFLVKWKGYTKPTWEPRENLDSCEQSLEVFYKVAEDTDLVTEPISTPIGPPTDDDFKQKLRDAYEFSLHLDMELYDRLILKRGVKDSGDIGPKIETVPIVITPSGRQNSISRN</sequence>
<dbReference type="AlphaFoldDB" id="A0A9N9G164"/>
<dbReference type="PROSITE" id="PS50013">
    <property type="entry name" value="CHROMO_2"/>
    <property type="match status" value="1"/>
</dbReference>
<dbReference type="EMBL" id="CAJVPV010004281">
    <property type="protein sequence ID" value="CAG8570044.1"/>
    <property type="molecule type" value="Genomic_DNA"/>
</dbReference>
<dbReference type="InterPro" id="IPR051219">
    <property type="entry name" value="Heterochromatin_chromo-domain"/>
</dbReference>
<dbReference type="InterPro" id="IPR016197">
    <property type="entry name" value="Chromo-like_dom_sf"/>
</dbReference>